<sequence>MRRTAQGFTLIELIIVITIIGILAAVALPRFINAQQDARIAKAQALFGSVRSAAALARSRCELDLAGGAAVGATCTAAAGTANMDGTAIAMVNRYPAATVAGIIAATQIDTVNDGVTVAVGPPLTITINGATTAANCRISYTAATAALAPVITLNTAGC</sequence>
<evidence type="ECO:0000256" key="4">
    <source>
        <dbReference type="ARBA" id="ARBA00022989"/>
    </source>
</evidence>
<dbReference type="STRING" id="1453999.AW06_004063"/>
<evidence type="ECO:0000256" key="2">
    <source>
        <dbReference type="ARBA" id="ARBA00022481"/>
    </source>
</evidence>
<organism evidence="7 8">
    <name type="scientific">Candidatus Accumulibacter cognatus</name>
    <dbReference type="NCBI Taxonomy" id="2954383"/>
    <lineage>
        <taxon>Bacteria</taxon>
        <taxon>Pseudomonadati</taxon>
        <taxon>Pseudomonadota</taxon>
        <taxon>Betaproteobacteria</taxon>
        <taxon>Candidatus Accumulibacter</taxon>
    </lineage>
</organism>
<dbReference type="RefSeq" id="WP_034953173.1">
    <property type="nucleotide sequence ID" value="NZ_JDST02000112.1"/>
</dbReference>
<comment type="caution">
    <text evidence="7">The sequence shown here is derived from an EMBL/GenBank/DDBJ whole genome shotgun (WGS) entry which is preliminary data.</text>
</comment>
<keyword evidence="3 6" id="KW-0812">Transmembrane</keyword>
<evidence type="ECO:0000256" key="5">
    <source>
        <dbReference type="ARBA" id="ARBA00023136"/>
    </source>
</evidence>
<feature type="transmembrane region" description="Helical" evidence="6">
    <location>
        <begin position="7"/>
        <end position="28"/>
    </location>
</feature>
<name>A0A080M1H9_9PROT</name>
<dbReference type="Pfam" id="PF07963">
    <property type="entry name" value="N_methyl"/>
    <property type="match status" value="1"/>
</dbReference>
<evidence type="ECO:0000256" key="3">
    <source>
        <dbReference type="ARBA" id="ARBA00022692"/>
    </source>
</evidence>
<dbReference type="GO" id="GO:0016020">
    <property type="term" value="C:membrane"/>
    <property type="evidence" value="ECO:0007669"/>
    <property type="project" value="UniProtKB-SubCell"/>
</dbReference>
<evidence type="ECO:0000256" key="1">
    <source>
        <dbReference type="ARBA" id="ARBA00004167"/>
    </source>
</evidence>
<reference evidence="7" key="1">
    <citation type="submission" date="2014-02" db="EMBL/GenBank/DDBJ databases">
        <title>Expanding our view of genomic diversity in Candidatus Accumulibacter clades.</title>
        <authorList>
            <person name="Skennerton C.T."/>
            <person name="Barr J.J."/>
            <person name="Slater F.R."/>
            <person name="Bond P.L."/>
            <person name="Tyson G.W."/>
        </authorList>
    </citation>
    <scope>NUCLEOTIDE SEQUENCE [LARGE SCALE GENOMIC DNA]</scope>
</reference>
<keyword evidence="2" id="KW-0488">Methylation</keyword>
<dbReference type="Proteomes" id="UP000021315">
    <property type="component" value="Unassembled WGS sequence"/>
</dbReference>
<keyword evidence="5 6" id="KW-0472">Membrane</keyword>
<evidence type="ECO:0000313" key="8">
    <source>
        <dbReference type="Proteomes" id="UP000021315"/>
    </source>
</evidence>
<dbReference type="Gene3D" id="3.30.700.10">
    <property type="entry name" value="Glycoprotein, Type 4 Pilin"/>
    <property type="match status" value="1"/>
</dbReference>
<comment type="subcellular location">
    <subcellularLocation>
        <location evidence="1">Membrane</location>
        <topology evidence="1">Single-pass membrane protein</topology>
    </subcellularLocation>
</comment>
<dbReference type="InterPro" id="IPR045584">
    <property type="entry name" value="Pilin-like"/>
</dbReference>
<keyword evidence="8" id="KW-1185">Reference proteome</keyword>
<dbReference type="PANTHER" id="PTHR30093">
    <property type="entry name" value="GENERAL SECRETION PATHWAY PROTEIN G"/>
    <property type="match status" value="1"/>
</dbReference>
<keyword evidence="4 6" id="KW-1133">Transmembrane helix</keyword>
<dbReference type="InterPro" id="IPR012902">
    <property type="entry name" value="N_methyl_site"/>
</dbReference>
<proteinExistence type="predicted"/>
<protein>
    <submittedName>
        <fullName evidence="7">Pilin</fullName>
    </submittedName>
</protein>
<dbReference type="AlphaFoldDB" id="A0A080M1H9"/>
<evidence type="ECO:0000313" key="7">
    <source>
        <dbReference type="EMBL" id="KFB74961.1"/>
    </source>
</evidence>
<dbReference type="PANTHER" id="PTHR30093:SF44">
    <property type="entry name" value="TYPE II SECRETION SYSTEM CORE PROTEIN G"/>
    <property type="match status" value="1"/>
</dbReference>
<accession>A0A080M1H9</accession>
<dbReference type="NCBIfam" id="TIGR02532">
    <property type="entry name" value="IV_pilin_GFxxxE"/>
    <property type="match status" value="1"/>
</dbReference>
<gene>
    <name evidence="7" type="primary">pilE_2</name>
    <name evidence="7" type="ORF">AW06_004063</name>
</gene>
<evidence type="ECO:0000256" key="6">
    <source>
        <dbReference type="SAM" id="Phobius"/>
    </source>
</evidence>
<dbReference type="EMBL" id="JDST02000112">
    <property type="protein sequence ID" value="KFB74961.1"/>
    <property type="molecule type" value="Genomic_DNA"/>
</dbReference>
<dbReference type="PROSITE" id="PS00409">
    <property type="entry name" value="PROKAR_NTER_METHYL"/>
    <property type="match status" value="1"/>
</dbReference>
<dbReference type="SUPFAM" id="SSF54523">
    <property type="entry name" value="Pili subunits"/>
    <property type="match status" value="1"/>
</dbReference>